<sequence length="40" mass="4510">MSDDRKPIGRKESIPSSRVTKRGEVVAGKNMMSMTIRMQT</sequence>
<reference evidence="2" key="1">
    <citation type="submission" date="2018-04" db="EMBL/GenBank/DDBJ databases">
        <title>Genomes of the Obligate Erwinia dacicola and Facultative Enterobacter sp. OLF Endosymbionts of the Olive Fruit fly, Bactrocera oleae.</title>
        <authorList>
            <person name="Estes A.M."/>
            <person name="Hearn D.J."/>
            <person name="Agarwal S."/>
            <person name="Pierson E.A."/>
            <person name="Dunning-Hotopp J.C."/>
        </authorList>
    </citation>
    <scope>NUCLEOTIDE SEQUENCE [LARGE SCALE GENOMIC DNA]</scope>
    <source>
        <strain evidence="2">Oroville</strain>
    </source>
</reference>
<proteinExistence type="predicted"/>
<protein>
    <submittedName>
        <fullName evidence="2">Uncharacterized protein</fullName>
    </submittedName>
</protein>
<evidence type="ECO:0000256" key="1">
    <source>
        <dbReference type="SAM" id="MobiDB-lite"/>
    </source>
</evidence>
<dbReference type="AlphaFoldDB" id="A0A328TLC2"/>
<dbReference type="Proteomes" id="UP000244334">
    <property type="component" value="Unassembled WGS sequence"/>
</dbReference>
<keyword evidence="3" id="KW-1185">Reference proteome</keyword>
<feature type="region of interest" description="Disordered" evidence="1">
    <location>
        <begin position="1"/>
        <end position="23"/>
    </location>
</feature>
<feature type="compositionally biased region" description="Basic and acidic residues" evidence="1">
    <location>
        <begin position="1"/>
        <end position="13"/>
    </location>
</feature>
<dbReference type="EMBL" id="LJAM02000180">
    <property type="protein sequence ID" value="RAP71228.1"/>
    <property type="molecule type" value="Genomic_DNA"/>
</dbReference>
<evidence type="ECO:0000313" key="3">
    <source>
        <dbReference type="Proteomes" id="UP000244334"/>
    </source>
</evidence>
<organism evidence="2 3">
    <name type="scientific">Candidatus Erwinia dacicola</name>
    <dbReference type="NCBI Taxonomy" id="252393"/>
    <lineage>
        <taxon>Bacteria</taxon>
        <taxon>Pseudomonadati</taxon>
        <taxon>Pseudomonadota</taxon>
        <taxon>Gammaproteobacteria</taxon>
        <taxon>Enterobacterales</taxon>
        <taxon>Erwiniaceae</taxon>
        <taxon>Erwinia</taxon>
    </lineage>
</organism>
<evidence type="ECO:0000313" key="2">
    <source>
        <dbReference type="EMBL" id="RAP71228.1"/>
    </source>
</evidence>
<name>A0A328TLC2_9GAMM</name>
<accession>A0A328TLC2</accession>
<comment type="caution">
    <text evidence="2">The sequence shown here is derived from an EMBL/GenBank/DDBJ whole genome shotgun (WGS) entry which is preliminary data.</text>
</comment>
<gene>
    <name evidence="2" type="ORF">ACZ87_01961</name>
</gene>